<dbReference type="SUPFAM" id="SSF55874">
    <property type="entry name" value="ATPase domain of HSP90 chaperone/DNA topoisomerase II/histidine kinase"/>
    <property type="match status" value="1"/>
</dbReference>
<evidence type="ECO:0000313" key="3">
    <source>
        <dbReference type="EMBL" id="HIZ39907.1"/>
    </source>
</evidence>
<proteinExistence type="predicted"/>
<dbReference type="GO" id="GO:0042802">
    <property type="term" value="F:identical protein binding"/>
    <property type="evidence" value="ECO:0007669"/>
    <property type="project" value="TreeGrafter"/>
</dbReference>
<dbReference type="InterPro" id="IPR036890">
    <property type="entry name" value="HATPase_C_sf"/>
</dbReference>
<feature type="transmembrane region" description="Helical" evidence="1">
    <location>
        <begin position="184"/>
        <end position="205"/>
    </location>
</feature>
<name>A0A9D2J8B8_9FIRM</name>
<comment type="caution">
    <text evidence="3">The sequence shown here is derived from an EMBL/GenBank/DDBJ whole genome shotgun (WGS) entry which is preliminary data.</text>
</comment>
<keyword evidence="1" id="KW-0472">Membrane</keyword>
<gene>
    <name evidence="3" type="ORF">H9968_08290</name>
</gene>
<feature type="transmembrane region" description="Helical" evidence="1">
    <location>
        <begin position="152"/>
        <end position="172"/>
    </location>
</feature>
<feature type="transmembrane region" description="Helical" evidence="1">
    <location>
        <begin position="17"/>
        <end position="38"/>
    </location>
</feature>
<dbReference type="PANTHER" id="PTHR40448:SF1">
    <property type="entry name" value="TWO-COMPONENT SENSOR HISTIDINE KINASE"/>
    <property type="match status" value="1"/>
</dbReference>
<feature type="transmembrane region" description="Helical" evidence="1">
    <location>
        <begin position="120"/>
        <end position="140"/>
    </location>
</feature>
<feature type="transmembrane region" description="Helical" evidence="1">
    <location>
        <begin position="45"/>
        <end position="64"/>
    </location>
</feature>
<dbReference type="CDD" id="cd16935">
    <property type="entry name" value="HATPase_AgrC-ComD-like"/>
    <property type="match status" value="1"/>
</dbReference>
<evidence type="ECO:0000256" key="1">
    <source>
        <dbReference type="SAM" id="Phobius"/>
    </source>
</evidence>
<dbReference type="InterPro" id="IPR032834">
    <property type="entry name" value="NatK-like_C"/>
</dbReference>
<accession>A0A9D2J8B8</accession>
<evidence type="ECO:0000259" key="2">
    <source>
        <dbReference type="Pfam" id="PF14501"/>
    </source>
</evidence>
<dbReference type="EMBL" id="DXBR01000074">
    <property type="protein sequence ID" value="HIZ39907.1"/>
    <property type="molecule type" value="Genomic_DNA"/>
</dbReference>
<keyword evidence="1" id="KW-0812">Transmembrane</keyword>
<evidence type="ECO:0000313" key="4">
    <source>
        <dbReference type="Proteomes" id="UP000824049"/>
    </source>
</evidence>
<feature type="domain" description="Sensor histidine kinase NatK-like C-terminal" evidence="2">
    <location>
        <begin position="317"/>
        <end position="419"/>
    </location>
</feature>
<reference evidence="3" key="1">
    <citation type="journal article" date="2021" name="PeerJ">
        <title>Extensive microbial diversity within the chicken gut microbiome revealed by metagenomics and culture.</title>
        <authorList>
            <person name="Gilroy R."/>
            <person name="Ravi A."/>
            <person name="Getino M."/>
            <person name="Pursley I."/>
            <person name="Horton D.L."/>
            <person name="Alikhan N.F."/>
            <person name="Baker D."/>
            <person name="Gharbi K."/>
            <person name="Hall N."/>
            <person name="Watson M."/>
            <person name="Adriaenssens E.M."/>
            <person name="Foster-Nyarko E."/>
            <person name="Jarju S."/>
            <person name="Secka A."/>
            <person name="Antonio M."/>
            <person name="Oren A."/>
            <person name="Chaudhuri R.R."/>
            <person name="La Ragione R."/>
            <person name="Hildebrand F."/>
            <person name="Pallen M.J."/>
        </authorList>
    </citation>
    <scope>NUCLEOTIDE SEQUENCE</scope>
    <source>
        <strain evidence="3">CHK179-28034</strain>
    </source>
</reference>
<dbReference type="PANTHER" id="PTHR40448">
    <property type="entry name" value="TWO-COMPONENT SENSOR HISTIDINE KINASE"/>
    <property type="match status" value="1"/>
</dbReference>
<dbReference type="Proteomes" id="UP000824049">
    <property type="component" value="Unassembled WGS sequence"/>
</dbReference>
<dbReference type="AlphaFoldDB" id="A0A9D2J8B8"/>
<feature type="transmembrane region" description="Helical" evidence="1">
    <location>
        <begin position="70"/>
        <end position="90"/>
    </location>
</feature>
<keyword evidence="1" id="KW-1133">Transmembrane helix</keyword>
<sequence>METAVSYLHDLVLMPTFWQWLGMIVIVIFIVGSVRNLFRIKKCWWSYGLLAVMGFLAGGTVVYIGDLANLPPTFLALLLIIWVCCCGSGWKKICMGLLLGSTVFAWNAIVDNFIRNHSDGFMLPRVIFAFLFYIITWLAAPEKDDDLTPEMWRLILLLTIVPVGSVLGVVLLSRERWEPGNVDLRLHFAVLCLSILAFVGLLWAIRVLMRQRKLEQEAMFAQMNQKYYETMEQQHFEIRRLRHDMANHLQALAALPEGERDKYIRELLDNSALSRTLNYCGDSTVNAVLSVKEGMLQQQNISCEMKLDIPEELPFEKADICAIYANALDNAAEACEGLPEKMRQISLESRAGKGMLAIKISNPCGKSSRMEYSVFPSTTKADRKNHGYGLRSIEKSVQRYGGNMEIGQKEGVFELFCCIPFP</sequence>
<organism evidence="3 4">
    <name type="scientific">Candidatus Anaerobutyricum stercoris</name>
    <dbReference type="NCBI Taxonomy" id="2838457"/>
    <lineage>
        <taxon>Bacteria</taxon>
        <taxon>Bacillati</taxon>
        <taxon>Bacillota</taxon>
        <taxon>Clostridia</taxon>
        <taxon>Lachnospirales</taxon>
        <taxon>Lachnospiraceae</taxon>
        <taxon>Anaerobutyricum</taxon>
    </lineage>
</organism>
<dbReference type="Pfam" id="PF14501">
    <property type="entry name" value="HATPase_c_5"/>
    <property type="match status" value="1"/>
</dbReference>
<protein>
    <submittedName>
        <fullName evidence="3">GHKL domain-containing protein</fullName>
    </submittedName>
</protein>
<dbReference type="Gene3D" id="3.30.565.10">
    <property type="entry name" value="Histidine kinase-like ATPase, C-terminal domain"/>
    <property type="match status" value="1"/>
</dbReference>
<reference evidence="3" key="2">
    <citation type="submission" date="2021-04" db="EMBL/GenBank/DDBJ databases">
        <authorList>
            <person name="Gilroy R."/>
        </authorList>
    </citation>
    <scope>NUCLEOTIDE SEQUENCE</scope>
    <source>
        <strain evidence="3">CHK179-28034</strain>
    </source>
</reference>